<dbReference type="PANTHER" id="PTHR33164">
    <property type="entry name" value="TRANSCRIPTIONAL REGULATOR, MARR FAMILY"/>
    <property type="match status" value="1"/>
</dbReference>
<dbReference type="Proteomes" id="UP000320338">
    <property type="component" value="Unassembled WGS sequence"/>
</dbReference>
<comment type="caution">
    <text evidence="2">The sequence shown here is derived from an EMBL/GenBank/DDBJ whole genome shotgun (WGS) entry which is preliminary data.</text>
</comment>
<dbReference type="PANTHER" id="PTHR33164:SF106">
    <property type="entry name" value="TRANSCRIPTIONAL REGULATORY PROTEIN"/>
    <property type="match status" value="1"/>
</dbReference>
<dbReference type="PROSITE" id="PS50995">
    <property type="entry name" value="HTH_MARR_2"/>
    <property type="match status" value="1"/>
</dbReference>
<dbReference type="SMART" id="SM00347">
    <property type="entry name" value="HTH_MARR"/>
    <property type="match status" value="1"/>
</dbReference>
<dbReference type="Pfam" id="PF01047">
    <property type="entry name" value="MarR"/>
    <property type="match status" value="1"/>
</dbReference>
<dbReference type="GO" id="GO:0006950">
    <property type="term" value="P:response to stress"/>
    <property type="evidence" value="ECO:0007669"/>
    <property type="project" value="TreeGrafter"/>
</dbReference>
<dbReference type="PRINTS" id="PR00598">
    <property type="entry name" value="HTHMARR"/>
</dbReference>
<evidence type="ECO:0000313" key="3">
    <source>
        <dbReference type="Proteomes" id="UP000320338"/>
    </source>
</evidence>
<dbReference type="GO" id="GO:0003700">
    <property type="term" value="F:DNA-binding transcription factor activity"/>
    <property type="evidence" value="ECO:0007669"/>
    <property type="project" value="InterPro"/>
</dbReference>
<name>A0A4Y3WNC7_9PSEU</name>
<dbReference type="Gene3D" id="1.10.10.10">
    <property type="entry name" value="Winged helix-like DNA-binding domain superfamily/Winged helix DNA-binding domain"/>
    <property type="match status" value="1"/>
</dbReference>
<dbReference type="InterPro" id="IPR000835">
    <property type="entry name" value="HTH_MarR-typ"/>
</dbReference>
<evidence type="ECO:0000259" key="1">
    <source>
        <dbReference type="PROSITE" id="PS50995"/>
    </source>
</evidence>
<dbReference type="InterPro" id="IPR036388">
    <property type="entry name" value="WH-like_DNA-bd_sf"/>
</dbReference>
<sequence length="158" mass="16973">MPYDDVEAAERRDSPDLSEVSWALREVNRLSGAVDDAVTRRLGVGHNETLALDILMQSPVGMGPVELGNHLGIRSASATALVDRLEASGHVRRVRHPTDRRRLIVETTDSARRDVLAALAPLLADVDAIADGLSSEEAAVVIGYLRAVAGAMRRFSAP</sequence>
<protein>
    <submittedName>
        <fullName evidence="2">MarR family transcriptional regulator</fullName>
    </submittedName>
</protein>
<evidence type="ECO:0000313" key="2">
    <source>
        <dbReference type="EMBL" id="GEC19741.1"/>
    </source>
</evidence>
<dbReference type="EMBL" id="BJNG01000016">
    <property type="protein sequence ID" value="GEC19741.1"/>
    <property type="molecule type" value="Genomic_DNA"/>
</dbReference>
<accession>A0A4Y3WNC7</accession>
<dbReference type="InterPro" id="IPR036390">
    <property type="entry name" value="WH_DNA-bd_sf"/>
</dbReference>
<reference evidence="2 3" key="1">
    <citation type="submission" date="2019-06" db="EMBL/GenBank/DDBJ databases">
        <title>Whole genome shotgun sequence of Pseudonocardia hydrocarbonoxydans NBRC 14498.</title>
        <authorList>
            <person name="Hosoyama A."/>
            <person name="Uohara A."/>
            <person name="Ohji S."/>
            <person name="Ichikawa N."/>
        </authorList>
    </citation>
    <scope>NUCLEOTIDE SEQUENCE [LARGE SCALE GENOMIC DNA]</scope>
    <source>
        <strain evidence="2 3">NBRC 14498</strain>
    </source>
</reference>
<keyword evidence="3" id="KW-1185">Reference proteome</keyword>
<dbReference type="SUPFAM" id="SSF46785">
    <property type="entry name" value="Winged helix' DNA-binding domain"/>
    <property type="match status" value="1"/>
</dbReference>
<dbReference type="AlphaFoldDB" id="A0A4Y3WNC7"/>
<feature type="domain" description="HTH marR-type" evidence="1">
    <location>
        <begin position="17"/>
        <end position="150"/>
    </location>
</feature>
<gene>
    <name evidence="2" type="primary">marR_2</name>
    <name evidence="2" type="ORF">PHY01_20240</name>
</gene>
<organism evidence="2 3">
    <name type="scientific">Pseudonocardia hydrocarbonoxydans</name>
    <dbReference type="NCBI Taxonomy" id="76726"/>
    <lineage>
        <taxon>Bacteria</taxon>
        <taxon>Bacillati</taxon>
        <taxon>Actinomycetota</taxon>
        <taxon>Actinomycetes</taxon>
        <taxon>Pseudonocardiales</taxon>
        <taxon>Pseudonocardiaceae</taxon>
        <taxon>Pseudonocardia</taxon>
    </lineage>
</organism>
<dbReference type="OrthoDB" id="3694026at2"/>
<dbReference type="InterPro" id="IPR039422">
    <property type="entry name" value="MarR/SlyA-like"/>
</dbReference>
<proteinExistence type="predicted"/>
<dbReference type="RefSeq" id="WP_141278301.1">
    <property type="nucleotide sequence ID" value="NZ_BAAARZ010000012.1"/>
</dbReference>